<dbReference type="OrthoDB" id="9815009at2"/>
<keyword evidence="1" id="KW-0805">Transcription regulation</keyword>
<reference evidence="4 5" key="1">
    <citation type="submission" date="2016-11" db="EMBL/GenBank/DDBJ databases">
        <authorList>
            <person name="Jaros S."/>
            <person name="Januszkiewicz K."/>
            <person name="Wedrychowicz H."/>
        </authorList>
    </citation>
    <scope>NUCLEOTIDE SEQUENCE [LARGE SCALE GENOMIC DNA]</scope>
    <source>
        <strain evidence="4 5">DSM 18772</strain>
    </source>
</reference>
<dbReference type="Gene3D" id="1.10.10.10">
    <property type="entry name" value="Winged helix-like DNA-binding domain superfamily/Winged helix DNA-binding domain"/>
    <property type="match status" value="1"/>
</dbReference>
<name>A0A1M6N8J8_9BACT</name>
<organism evidence="4 5">
    <name type="scientific">Rubritalea squalenifaciens DSM 18772</name>
    <dbReference type="NCBI Taxonomy" id="1123071"/>
    <lineage>
        <taxon>Bacteria</taxon>
        <taxon>Pseudomonadati</taxon>
        <taxon>Verrucomicrobiota</taxon>
        <taxon>Verrucomicrobiia</taxon>
        <taxon>Verrucomicrobiales</taxon>
        <taxon>Rubritaleaceae</taxon>
        <taxon>Rubritalea</taxon>
    </lineage>
</organism>
<evidence type="ECO:0000313" key="4">
    <source>
        <dbReference type="EMBL" id="SHJ92028.1"/>
    </source>
</evidence>
<dbReference type="PANTHER" id="PTHR34580">
    <property type="match status" value="1"/>
</dbReference>
<keyword evidence="5" id="KW-1185">Reference proteome</keyword>
<dbReference type="GO" id="GO:0003677">
    <property type="term" value="F:DNA binding"/>
    <property type="evidence" value="ECO:0007669"/>
    <property type="project" value="UniProtKB-KW"/>
</dbReference>
<proteinExistence type="predicted"/>
<evidence type="ECO:0000256" key="2">
    <source>
        <dbReference type="ARBA" id="ARBA00023163"/>
    </source>
</evidence>
<protein>
    <submittedName>
        <fullName evidence="4">Predicted DNA-binding transcriptional regulator YafY, contains an HTH and WYL domains</fullName>
    </submittedName>
</protein>
<dbReference type="GO" id="GO:0003700">
    <property type="term" value="F:DNA-binding transcription factor activity"/>
    <property type="evidence" value="ECO:0007669"/>
    <property type="project" value="InterPro"/>
</dbReference>
<dbReference type="InterPro" id="IPR036388">
    <property type="entry name" value="WH-like_DNA-bd_sf"/>
</dbReference>
<gene>
    <name evidence="4" type="ORF">SAMN02745181_2773</name>
</gene>
<dbReference type="InterPro" id="IPR028349">
    <property type="entry name" value="PafC-like"/>
</dbReference>
<sequence>MNRVDRLMAMILLLQSRRCITAEEIAQHFEISVRTVYRDVSALGEAGVPVIAEAGVGYSLMKGYLLPPVMFSYEEANALVTGGLLVEKLTDSRMREDMEAALLKIRALLPRDQQDSLSRLAKRTGYLQHASVEGHSVNIPQVQRVLLDLCVVRITYKAGSSGVVTCREIEPVGLMHYAGRWHLFAWCRLRNDYRDFRLDRISSLEMTLEHFVPRDDRALDELIDQWVDSENLCYVRVRFSGWAADKVDREWSIGITDKVKTLDGTELTMATDDLRCLASSLLGFGDDVEVLDSPELRELIAERAEMVASHHRVK</sequence>
<dbReference type="STRING" id="1123071.SAMN02745181_2773"/>
<dbReference type="InterPro" id="IPR057727">
    <property type="entry name" value="WCX_dom"/>
</dbReference>
<dbReference type="PIRSF" id="PIRSF016838">
    <property type="entry name" value="PafC"/>
    <property type="match status" value="1"/>
</dbReference>
<evidence type="ECO:0000313" key="5">
    <source>
        <dbReference type="Proteomes" id="UP000184510"/>
    </source>
</evidence>
<dbReference type="Pfam" id="PF08279">
    <property type="entry name" value="HTH_11"/>
    <property type="match status" value="1"/>
</dbReference>
<dbReference type="RefSeq" id="WP_143184356.1">
    <property type="nucleotide sequence ID" value="NZ_FQYR01000005.1"/>
</dbReference>
<dbReference type="InterPro" id="IPR013196">
    <property type="entry name" value="HTH_11"/>
</dbReference>
<dbReference type="Proteomes" id="UP000184510">
    <property type="component" value="Unassembled WGS sequence"/>
</dbReference>
<keyword evidence="2" id="KW-0804">Transcription</keyword>
<dbReference type="SUPFAM" id="SSF46785">
    <property type="entry name" value="Winged helix' DNA-binding domain"/>
    <property type="match status" value="1"/>
</dbReference>
<dbReference type="InParanoid" id="A0A1M6N8J8"/>
<dbReference type="InterPro" id="IPR026881">
    <property type="entry name" value="WYL_dom"/>
</dbReference>
<dbReference type="PANTHER" id="PTHR34580:SF1">
    <property type="entry name" value="PROTEIN PAFC"/>
    <property type="match status" value="1"/>
</dbReference>
<dbReference type="Pfam" id="PF25583">
    <property type="entry name" value="WCX"/>
    <property type="match status" value="1"/>
</dbReference>
<dbReference type="InterPro" id="IPR001034">
    <property type="entry name" value="DeoR_HTH"/>
</dbReference>
<dbReference type="PROSITE" id="PS52050">
    <property type="entry name" value="WYL"/>
    <property type="match status" value="1"/>
</dbReference>
<dbReference type="PROSITE" id="PS51000">
    <property type="entry name" value="HTH_DEOR_2"/>
    <property type="match status" value="1"/>
</dbReference>
<dbReference type="InterPro" id="IPR036390">
    <property type="entry name" value="WH_DNA-bd_sf"/>
</dbReference>
<keyword evidence="4" id="KW-0238">DNA-binding</keyword>
<evidence type="ECO:0000256" key="1">
    <source>
        <dbReference type="ARBA" id="ARBA00023015"/>
    </source>
</evidence>
<dbReference type="EMBL" id="FQYR01000005">
    <property type="protein sequence ID" value="SHJ92028.1"/>
    <property type="molecule type" value="Genomic_DNA"/>
</dbReference>
<dbReference type="Pfam" id="PF13280">
    <property type="entry name" value="WYL"/>
    <property type="match status" value="1"/>
</dbReference>
<feature type="domain" description="HTH deoR-type" evidence="3">
    <location>
        <begin position="3"/>
        <end position="58"/>
    </location>
</feature>
<dbReference type="InterPro" id="IPR051534">
    <property type="entry name" value="CBASS_pafABC_assoc_protein"/>
</dbReference>
<dbReference type="AlphaFoldDB" id="A0A1M6N8J8"/>
<accession>A0A1M6N8J8</accession>
<evidence type="ECO:0000259" key="3">
    <source>
        <dbReference type="PROSITE" id="PS51000"/>
    </source>
</evidence>